<keyword evidence="4" id="KW-1185">Reference proteome</keyword>
<organism evidence="3 4">
    <name type="scientific">Sphagnum jensenii</name>
    <dbReference type="NCBI Taxonomy" id="128206"/>
    <lineage>
        <taxon>Eukaryota</taxon>
        <taxon>Viridiplantae</taxon>
        <taxon>Streptophyta</taxon>
        <taxon>Embryophyta</taxon>
        <taxon>Bryophyta</taxon>
        <taxon>Sphagnophytina</taxon>
        <taxon>Sphagnopsida</taxon>
        <taxon>Sphagnales</taxon>
        <taxon>Sphagnaceae</taxon>
        <taxon>Sphagnum</taxon>
    </lineage>
</organism>
<dbReference type="PANTHER" id="PTHR43574">
    <property type="entry name" value="EPIMERASE-RELATED"/>
    <property type="match status" value="1"/>
</dbReference>
<dbReference type="Proteomes" id="UP001497444">
    <property type="component" value="Chromosome 13"/>
</dbReference>
<name>A0ABP0W5H8_9BRYO</name>
<evidence type="ECO:0000313" key="3">
    <source>
        <dbReference type="EMBL" id="CAK9261178.1"/>
    </source>
</evidence>
<evidence type="ECO:0000256" key="1">
    <source>
        <dbReference type="ARBA" id="ARBA00007637"/>
    </source>
</evidence>
<proteinExistence type="inferred from homology"/>
<comment type="similarity">
    <text evidence="1">Belongs to the NAD(P)-dependent epimerase/dehydratase family.</text>
</comment>
<gene>
    <name evidence="3" type="ORF">CSSPJE1EN1_LOCUS6656</name>
</gene>
<dbReference type="EMBL" id="OZ020108">
    <property type="protein sequence ID" value="CAK9261178.1"/>
    <property type="molecule type" value="Genomic_DNA"/>
</dbReference>
<accession>A0ABP0W5H8</accession>
<keyword evidence="2" id="KW-0520">NAD</keyword>
<sequence>MHFFSTSFFPELVQITHGMHLAAQAAVCYAMENPGSYVRSNIAQLVNRYLRYMQACKSTAICSLGSIQLCVIWVVEHKGSPFSELDETDQPASLYAATTSWSLLGPGLEKAGEEIAHEHI</sequence>
<evidence type="ECO:0000313" key="4">
    <source>
        <dbReference type="Proteomes" id="UP001497444"/>
    </source>
</evidence>
<evidence type="ECO:0000256" key="2">
    <source>
        <dbReference type="ARBA" id="ARBA00023027"/>
    </source>
</evidence>
<protein>
    <submittedName>
        <fullName evidence="3">Uncharacterized protein</fullName>
    </submittedName>
</protein>
<dbReference type="Gene3D" id="3.40.50.720">
    <property type="entry name" value="NAD(P)-binding Rossmann-like Domain"/>
    <property type="match status" value="1"/>
</dbReference>
<reference evidence="3" key="1">
    <citation type="submission" date="2024-02" db="EMBL/GenBank/DDBJ databases">
        <authorList>
            <consortium name="ELIXIR-Norway"/>
            <consortium name="Elixir Norway"/>
        </authorList>
    </citation>
    <scope>NUCLEOTIDE SEQUENCE</scope>
</reference>